<dbReference type="EMBL" id="JADIKM010000006">
    <property type="protein sequence ID" value="MFK2905875.1"/>
    <property type="molecule type" value="Genomic_DNA"/>
</dbReference>
<evidence type="ECO:0000313" key="2">
    <source>
        <dbReference type="Proteomes" id="UP001620460"/>
    </source>
</evidence>
<reference evidence="1 2" key="1">
    <citation type="submission" date="2020-10" db="EMBL/GenBank/DDBJ databases">
        <title>Phylogeny of dyella-like bacteria.</title>
        <authorList>
            <person name="Fu J."/>
        </authorList>
    </citation>
    <scope>NUCLEOTIDE SEQUENCE [LARGE SCALE GENOMIC DNA]</scope>
    <source>
        <strain evidence="1 2">Gsoil3046</strain>
    </source>
</reference>
<dbReference type="InterPro" id="IPR019587">
    <property type="entry name" value="Polyketide_cyclase/dehydratase"/>
</dbReference>
<protein>
    <submittedName>
        <fullName evidence="1">SRPBCC family protein</fullName>
    </submittedName>
</protein>
<dbReference type="PANTHER" id="PTHR39332:SF7">
    <property type="entry name" value="SRPBCC FAMILY PROTEIN"/>
    <property type="match status" value="1"/>
</dbReference>
<evidence type="ECO:0000313" key="1">
    <source>
        <dbReference type="EMBL" id="MFK2905875.1"/>
    </source>
</evidence>
<dbReference type="InterPro" id="IPR023393">
    <property type="entry name" value="START-like_dom_sf"/>
</dbReference>
<dbReference type="RefSeq" id="WP_404635699.1">
    <property type="nucleotide sequence ID" value="NZ_JADIKM010000006.1"/>
</dbReference>
<accession>A0ABW8K048</accession>
<dbReference type="Pfam" id="PF10604">
    <property type="entry name" value="Polyketide_cyc2"/>
    <property type="match status" value="1"/>
</dbReference>
<name>A0ABW8K048_9GAMM</name>
<keyword evidence="2" id="KW-1185">Reference proteome</keyword>
<dbReference type="PANTHER" id="PTHR39332">
    <property type="entry name" value="BLL4707 PROTEIN"/>
    <property type="match status" value="1"/>
</dbReference>
<organism evidence="1 2">
    <name type="scientific">Dyella ginsengisoli</name>
    <dbReference type="NCBI Taxonomy" id="363848"/>
    <lineage>
        <taxon>Bacteria</taxon>
        <taxon>Pseudomonadati</taxon>
        <taxon>Pseudomonadota</taxon>
        <taxon>Gammaproteobacteria</taxon>
        <taxon>Lysobacterales</taxon>
        <taxon>Rhodanobacteraceae</taxon>
        <taxon>Dyella</taxon>
    </lineage>
</organism>
<proteinExistence type="predicted"/>
<dbReference type="SUPFAM" id="SSF55961">
    <property type="entry name" value="Bet v1-like"/>
    <property type="match status" value="1"/>
</dbReference>
<gene>
    <name evidence="1" type="ORF">ISP17_18085</name>
</gene>
<dbReference type="Gene3D" id="3.30.530.20">
    <property type="match status" value="1"/>
</dbReference>
<dbReference type="CDD" id="cd07821">
    <property type="entry name" value="PYR_PYL_RCAR_like"/>
    <property type="match status" value="1"/>
</dbReference>
<dbReference type="Proteomes" id="UP001620460">
    <property type="component" value="Unassembled WGS sequence"/>
</dbReference>
<comment type="caution">
    <text evidence="1">The sequence shown here is derived from an EMBL/GenBank/DDBJ whole genome shotgun (WGS) entry which is preliminary data.</text>
</comment>
<sequence>MTGIHVSQRFDHPAEAVWAVIGDFGGLHRWHPQVRRLDLSWEGRIRTLHLADGGRVVERLEARNEAACRCVYVLVDGSLPLHTCRTTLAVHPEGAACRVDWSCDFEPLGDGGPAAAHAMRGLYGEGLAALARALAAR</sequence>